<dbReference type="GO" id="GO:0004065">
    <property type="term" value="F:arylsulfatase activity"/>
    <property type="evidence" value="ECO:0007669"/>
    <property type="project" value="TreeGrafter"/>
</dbReference>
<evidence type="ECO:0000259" key="6">
    <source>
        <dbReference type="Pfam" id="PF00884"/>
    </source>
</evidence>
<feature type="signal peptide" evidence="5">
    <location>
        <begin position="1"/>
        <end position="17"/>
    </location>
</feature>
<dbReference type="InterPro" id="IPR000917">
    <property type="entry name" value="Sulfatase_N"/>
</dbReference>
<name>A0A5C8K8C1_9BACT</name>
<feature type="chain" id="PRO_5022818895" evidence="5">
    <location>
        <begin position="18"/>
        <end position="559"/>
    </location>
</feature>
<keyword evidence="3" id="KW-0378">Hydrolase</keyword>
<dbReference type="RefSeq" id="WP_147920903.1">
    <property type="nucleotide sequence ID" value="NZ_VRTY01000017.1"/>
</dbReference>
<dbReference type="InterPro" id="IPR017850">
    <property type="entry name" value="Alkaline_phosphatase_core_sf"/>
</dbReference>
<dbReference type="SUPFAM" id="SSF53649">
    <property type="entry name" value="Alkaline phosphatase-like"/>
    <property type="match status" value="1"/>
</dbReference>
<protein>
    <submittedName>
        <fullName evidence="7">Arylsulfatase</fullName>
    </submittedName>
</protein>
<keyword evidence="5" id="KW-0732">Signal</keyword>
<proteinExistence type="inferred from homology"/>
<comment type="similarity">
    <text evidence="1">Belongs to the sulfatase family.</text>
</comment>
<dbReference type="CDD" id="cd16025">
    <property type="entry name" value="PAS_like"/>
    <property type="match status" value="1"/>
</dbReference>
<evidence type="ECO:0000256" key="3">
    <source>
        <dbReference type="ARBA" id="ARBA00022801"/>
    </source>
</evidence>
<dbReference type="InterPro" id="IPR024607">
    <property type="entry name" value="Sulfatase_CS"/>
</dbReference>
<keyword evidence="2" id="KW-0479">Metal-binding</keyword>
<keyword evidence="8" id="KW-1185">Reference proteome</keyword>
<gene>
    <name evidence="7" type="ORF">FVR03_06380</name>
</gene>
<comment type="caution">
    <text evidence="7">The sequence shown here is derived from an EMBL/GenBank/DDBJ whole genome shotgun (WGS) entry which is preliminary data.</text>
</comment>
<dbReference type="PANTHER" id="PTHR42693:SF53">
    <property type="entry name" value="ENDO-4-O-SULFATASE"/>
    <property type="match status" value="1"/>
</dbReference>
<evidence type="ECO:0000313" key="8">
    <source>
        <dbReference type="Proteomes" id="UP000321926"/>
    </source>
</evidence>
<dbReference type="InterPro" id="IPR050738">
    <property type="entry name" value="Sulfatase"/>
</dbReference>
<dbReference type="GO" id="GO:0046872">
    <property type="term" value="F:metal ion binding"/>
    <property type="evidence" value="ECO:0007669"/>
    <property type="project" value="UniProtKB-KW"/>
</dbReference>
<dbReference type="PROSITE" id="PS51257">
    <property type="entry name" value="PROKAR_LIPOPROTEIN"/>
    <property type="match status" value="1"/>
</dbReference>
<dbReference type="Pfam" id="PF00884">
    <property type="entry name" value="Sulfatase"/>
    <property type="match status" value="1"/>
</dbReference>
<evidence type="ECO:0000256" key="5">
    <source>
        <dbReference type="SAM" id="SignalP"/>
    </source>
</evidence>
<dbReference type="PROSITE" id="PS00523">
    <property type="entry name" value="SULFATASE_1"/>
    <property type="match status" value="1"/>
</dbReference>
<evidence type="ECO:0000313" key="7">
    <source>
        <dbReference type="EMBL" id="TXK49359.1"/>
    </source>
</evidence>
<organism evidence="7 8">
    <name type="scientific">Pontibacter qinzhouensis</name>
    <dbReference type="NCBI Taxonomy" id="2603253"/>
    <lineage>
        <taxon>Bacteria</taxon>
        <taxon>Pseudomonadati</taxon>
        <taxon>Bacteroidota</taxon>
        <taxon>Cytophagia</taxon>
        <taxon>Cytophagales</taxon>
        <taxon>Hymenobacteraceae</taxon>
        <taxon>Pontibacter</taxon>
    </lineage>
</organism>
<keyword evidence="4" id="KW-0106">Calcium</keyword>
<dbReference type="Gene3D" id="3.40.720.10">
    <property type="entry name" value="Alkaline Phosphatase, subunit A"/>
    <property type="match status" value="1"/>
</dbReference>
<evidence type="ECO:0000256" key="1">
    <source>
        <dbReference type="ARBA" id="ARBA00008779"/>
    </source>
</evidence>
<dbReference type="PROSITE" id="PS00149">
    <property type="entry name" value="SULFATASE_2"/>
    <property type="match status" value="1"/>
</dbReference>
<dbReference type="Gene3D" id="3.30.1120.10">
    <property type="match status" value="1"/>
</dbReference>
<dbReference type="EMBL" id="VRTY01000017">
    <property type="protein sequence ID" value="TXK49359.1"/>
    <property type="molecule type" value="Genomic_DNA"/>
</dbReference>
<dbReference type="Proteomes" id="UP000321926">
    <property type="component" value="Unassembled WGS sequence"/>
</dbReference>
<accession>A0A5C8K8C1</accession>
<dbReference type="AlphaFoldDB" id="A0A5C8K8C1"/>
<evidence type="ECO:0000256" key="4">
    <source>
        <dbReference type="ARBA" id="ARBA00022837"/>
    </source>
</evidence>
<evidence type="ECO:0000256" key="2">
    <source>
        <dbReference type="ARBA" id="ARBA00022723"/>
    </source>
</evidence>
<dbReference type="FunFam" id="3.40.720.10:FF:000047">
    <property type="entry name" value="Arylsulfatase"/>
    <property type="match status" value="1"/>
</dbReference>
<dbReference type="OrthoDB" id="976866at2"/>
<reference evidence="7 8" key="1">
    <citation type="submission" date="2019-08" db="EMBL/GenBank/DDBJ databases">
        <authorList>
            <person name="Shi S."/>
        </authorList>
    </citation>
    <scope>NUCLEOTIDE SEQUENCE [LARGE SCALE GENOMIC DNA]</scope>
    <source>
        <strain evidence="7 8">GY10130</strain>
    </source>
</reference>
<feature type="domain" description="Sulfatase N-terminal" evidence="6">
    <location>
        <begin position="40"/>
        <end position="428"/>
    </location>
</feature>
<dbReference type="PANTHER" id="PTHR42693">
    <property type="entry name" value="ARYLSULFATASE FAMILY MEMBER"/>
    <property type="match status" value="1"/>
</dbReference>
<sequence>MRVKSSIFIKSSLPVLAVLVMFACTRIGQKEAESTEAERPNVVLILTDDLGYSDIGAYGSEINTPNLDALAASGVRFKEFYNVGICAPTRAALLTGQYNHNAGIGHFSSDLGNEYYQGYIRKNVPTIAEVLRANGYNTLMSGKWHVGSDSLQGPSHRGFDNFYGFLGGASVFFAHSPNTTNLTALNRNDQKITAPDDPSFYLTDAITDEAIQMIGSTQKPNNPFFLYLAYNAPHWPLQAMPEDIAKYKGRYNTGWDNLSEARFQKQLELGIVDKGFVKPERPSTIPAWTSLSEQDRQEWAARMEVHAAMIDRMDQNLGKLIAYLKQSGQYDNTIFFFMSDNGAAGEEMTRNQAGDSKPVVGTADSYYSITHHWAYAANTPFSYWKSIPYEGGLSSPFIASFPKAFNQNRIVTGRGHLIDILPTILEATRSTYLQEINGNQTRPLAGKSLVPLLSGNSTVSHDTLFFEWGGNRAVRAGDWKLLALRGSPNWKLYNIKTDRGETKDVAAANPGLVNDLKGTYLNWAKANHVTNTDSLLHVTQNSMLQFQKRIEQTIPKEVL</sequence>